<organism evidence="1 2">
    <name type="scientific">Trichothecium roseum</name>
    <dbReference type="NCBI Taxonomy" id="47278"/>
    <lineage>
        <taxon>Eukaryota</taxon>
        <taxon>Fungi</taxon>
        <taxon>Dikarya</taxon>
        <taxon>Ascomycota</taxon>
        <taxon>Pezizomycotina</taxon>
        <taxon>Sordariomycetes</taxon>
        <taxon>Hypocreomycetidae</taxon>
        <taxon>Hypocreales</taxon>
        <taxon>Hypocreales incertae sedis</taxon>
        <taxon>Trichothecium</taxon>
    </lineage>
</organism>
<name>A0ACC0USN7_9HYPO</name>
<gene>
    <name evidence="1" type="ORF">N3K66_008843</name>
</gene>
<dbReference type="EMBL" id="CM047948">
    <property type="protein sequence ID" value="KAI9896671.1"/>
    <property type="molecule type" value="Genomic_DNA"/>
</dbReference>
<reference evidence="1" key="1">
    <citation type="submission" date="2022-10" db="EMBL/GenBank/DDBJ databases">
        <title>Complete Genome of Trichothecium roseum strain YXFP-22015, a Plant Pathogen Isolated from Citrus.</title>
        <authorList>
            <person name="Wang Y."/>
            <person name="Zhu L."/>
        </authorList>
    </citation>
    <scope>NUCLEOTIDE SEQUENCE</scope>
    <source>
        <strain evidence="1">YXFP-22015</strain>
    </source>
</reference>
<proteinExistence type="predicted"/>
<protein>
    <submittedName>
        <fullName evidence="1">Uncharacterized protein</fullName>
    </submittedName>
</protein>
<keyword evidence="2" id="KW-1185">Reference proteome</keyword>
<evidence type="ECO:0000313" key="1">
    <source>
        <dbReference type="EMBL" id="KAI9896671.1"/>
    </source>
</evidence>
<accession>A0ACC0USN7</accession>
<comment type="caution">
    <text evidence="1">The sequence shown here is derived from an EMBL/GenBank/DDBJ whole genome shotgun (WGS) entry which is preliminary data.</text>
</comment>
<evidence type="ECO:0000313" key="2">
    <source>
        <dbReference type="Proteomes" id="UP001163324"/>
    </source>
</evidence>
<dbReference type="Proteomes" id="UP001163324">
    <property type="component" value="Chromosome 9"/>
</dbReference>
<sequence length="362" mass="38891">MAGQDYKFEGWLGHDESSADGKLVWGEFEPKPWEETDVDIRVTHSGICGTDIHTLRSGWAPTDYPVCVGHEIVGVAVRVGSQAEGGIKVGDRVGVGAQNDSCRGRTAAGPCEDCDAGLYQYCDGMVLTYNSRHVNGGKAMGGHGRYHRCPSRFVVRIPAGLASEVAAPMLCGGITLYSPLMRYGCGPGKKVGVVGVGGLGHYGVVFAKALGAERVVGISRREEKRAEVLRMGADEYIATEEEDGWDEKHKGSLDLIISTVSSSKVPILGYLSLLKREGVLCQVGNPDDGPLPVLAGALIQKRRSIVGSTIGSPDEIREMLQTAVDKSCEFMIETRPMADANQAFLDMEAGKARYRYVLVNPE</sequence>